<evidence type="ECO:0000313" key="3">
    <source>
        <dbReference type="Proteomes" id="UP001501243"/>
    </source>
</evidence>
<organism evidence="2 3">
    <name type="scientific">Hymenobacter ginsengisoli</name>
    <dbReference type="NCBI Taxonomy" id="1051626"/>
    <lineage>
        <taxon>Bacteria</taxon>
        <taxon>Pseudomonadati</taxon>
        <taxon>Bacteroidota</taxon>
        <taxon>Cytophagia</taxon>
        <taxon>Cytophagales</taxon>
        <taxon>Hymenobacteraceae</taxon>
        <taxon>Hymenobacter</taxon>
    </lineage>
</organism>
<comment type="caution">
    <text evidence="2">The sequence shown here is derived from an EMBL/GenBank/DDBJ whole genome shotgun (WGS) entry which is preliminary data.</text>
</comment>
<evidence type="ECO:0000256" key="1">
    <source>
        <dbReference type="SAM" id="MobiDB-lite"/>
    </source>
</evidence>
<protein>
    <recommendedName>
        <fullName evidence="4">AsmA-like C-terminal domain-containing protein</fullName>
    </recommendedName>
</protein>
<name>A0ABP8Q3H3_9BACT</name>
<keyword evidence="3" id="KW-1185">Reference proteome</keyword>
<dbReference type="RefSeq" id="WP_208132314.1">
    <property type="nucleotide sequence ID" value="NZ_BAABGQ010000005.1"/>
</dbReference>
<evidence type="ECO:0008006" key="4">
    <source>
        <dbReference type="Google" id="ProtNLM"/>
    </source>
</evidence>
<evidence type="ECO:0000313" key="2">
    <source>
        <dbReference type="EMBL" id="GAA4496356.1"/>
    </source>
</evidence>
<accession>A0ABP8Q3H3</accession>
<dbReference type="InterPro" id="IPR052894">
    <property type="entry name" value="AsmA-related"/>
</dbReference>
<dbReference type="Proteomes" id="UP001501243">
    <property type="component" value="Unassembled WGS sequence"/>
</dbReference>
<gene>
    <name evidence="2" type="ORF">GCM10023172_09530</name>
</gene>
<sequence>MKSFPIWRVLGVGFLLLLLALGLGGWLLTTRYAEPYVKRLVRDKLTRNSELVLDSFDVNLSVWRDFPYPSATLSHLTLRDSSHHRTLPVLRLGRADVRFNLRELLHRRVQVTRLTLRDVAIGQRVDSLGRTWGLRGKKRTATGPPPKIDLALDSIIIYNFGIFTRNDFIHSALRGRVFQARLAASLHQGVLAVHGRFSGRLDRLSNRTGDLLVNEPVQARLNYRYRFAQRQGEFFNSHATLNGDTIRISGTHTADMAVGDGPPRGTVLNLRFAGSQPLLAVLHATLPPTLRPILHGATSPSKAQIEYLMSGLSGPQVRPRIVLHFGMRNARIQWPDSARRIDRWDLQGTYDNGPAHAPQTMSLSLSQCRVYSPAGQLDMAFLLRNFQRPYVQGRLHGRTELPALMALLSPEHWYARSGIADLDVQLHGLLPAVGQRQRQLGLFRHDMAVRGTATLRNAAFELAGHQGDLHSLNVRIGLKDSLWQLSNASGVLAGMNFKASATTTYLLDYFTGQHPTTDIKGTFAVDELDLGRLRQLLKPGASGPLLARQRRPTRSLADRRRIATTLGSHLIPEGMHLDVALRCGRLALATDTLRDMAVRIRHDGERVQLTGIRGKLWDGEVRGEAQWPTDSANRVVPVAYDIDFHFDTLNYKSLLERLSRPPRRSRTSPGSPAIRELLLAANGKLSYEINSLLLPNGERVRDLRLRFDKQGPVLNLPYVYFVAPQGGIGSGSATARVEGMRLAHADANLYLRYPTLDVPQLLRMLASVAPPRSDSAALAARRALRAARRARRLGAGAAPGSLMSSGRFTALLRVEADHVRYSAVQGTNFQLVTHLQAGEAILDDCTVNALGGRMTLRGRLITNAGRQHHPLQVQALLEDIQLPELFGTATAMHLNVLSTDNIRGTLRCAAALRTDLDEKFIPNIDNTNAYLKADLHNLELVNVEALEDAFKFFKKRTSHLYFEPVSSEFALSRGELLIPSLRLNSNLTELQVNGRYDLDGRADLYIGMNPLHALLGSNNKRIARIQAGEATTRRDAKLSYVNLSRDAPHTKYHLKVFQKQEQREAQATLRRQFRQLVITQRLDTTLRLLPGSPLAAPQPKVATAPSSTE</sequence>
<dbReference type="EMBL" id="BAABGQ010000005">
    <property type="protein sequence ID" value="GAA4496356.1"/>
    <property type="molecule type" value="Genomic_DNA"/>
</dbReference>
<dbReference type="PANTHER" id="PTHR30441:SF4">
    <property type="entry name" value="PROTEIN ASMA"/>
    <property type="match status" value="1"/>
</dbReference>
<dbReference type="PANTHER" id="PTHR30441">
    <property type="entry name" value="DUF748 DOMAIN-CONTAINING PROTEIN"/>
    <property type="match status" value="1"/>
</dbReference>
<feature type="region of interest" description="Disordered" evidence="1">
    <location>
        <begin position="1089"/>
        <end position="1109"/>
    </location>
</feature>
<proteinExistence type="predicted"/>
<reference evidence="3" key="1">
    <citation type="journal article" date="2019" name="Int. J. Syst. Evol. Microbiol.">
        <title>The Global Catalogue of Microorganisms (GCM) 10K type strain sequencing project: providing services to taxonomists for standard genome sequencing and annotation.</title>
        <authorList>
            <consortium name="The Broad Institute Genomics Platform"/>
            <consortium name="The Broad Institute Genome Sequencing Center for Infectious Disease"/>
            <person name="Wu L."/>
            <person name="Ma J."/>
        </authorList>
    </citation>
    <scope>NUCLEOTIDE SEQUENCE [LARGE SCALE GENOMIC DNA]</scope>
    <source>
        <strain evidence="3">JCM 17841</strain>
    </source>
</reference>